<evidence type="ECO:0000313" key="1">
    <source>
        <dbReference type="EMBL" id="QQG66391.1"/>
    </source>
</evidence>
<proteinExistence type="predicted"/>
<dbReference type="AlphaFoldDB" id="A0A7T5VEN0"/>
<dbReference type="EMBL" id="CP054140">
    <property type="protein sequence ID" value="QQG66391.1"/>
    <property type="molecule type" value="Genomic_DNA"/>
</dbReference>
<sequence>MGDDQLLDLWELLGSIEEDQAYQVLTHLFVRFEDRCKNDPADAPAALFFEQLALVIAQVQSCNVNRR</sequence>
<protein>
    <submittedName>
        <fullName evidence="1">Uncharacterized protein</fullName>
    </submittedName>
</protein>
<keyword evidence="2" id="KW-1185">Reference proteome</keyword>
<dbReference type="Proteomes" id="UP000596092">
    <property type="component" value="Chromosome"/>
</dbReference>
<dbReference type="RefSeq" id="WP_199262518.1">
    <property type="nucleotide sequence ID" value="NZ_CP054140.1"/>
</dbReference>
<dbReference type="KEGG" id="dog:HP555_11185"/>
<gene>
    <name evidence="1" type="ORF">HP555_11185</name>
</gene>
<organism evidence="1 2">
    <name type="scientific">Desulfobulbus oligotrophicus</name>
    <dbReference type="NCBI Taxonomy" id="1909699"/>
    <lineage>
        <taxon>Bacteria</taxon>
        <taxon>Pseudomonadati</taxon>
        <taxon>Thermodesulfobacteriota</taxon>
        <taxon>Desulfobulbia</taxon>
        <taxon>Desulfobulbales</taxon>
        <taxon>Desulfobulbaceae</taxon>
        <taxon>Desulfobulbus</taxon>
    </lineage>
</organism>
<reference evidence="1 2" key="1">
    <citation type="submission" date="2020-05" db="EMBL/GenBank/DDBJ databases">
        <title>Complete genome of Desulfobulbus oligotrophicus.</title>
        <authorList>
            <person name="Podar M."/>
        </authorList>
    </citation>
    <scope>NUCLEOTIDE SEQUENCE [LARGE SCALE GENOMIC DNA]</scope>
    <source>
        <strain evidence="1 2">Prop6</strain>
    </source>
</reference>
<name>A0A7T5VEN0_9BACT</name>
<accession>A0A7T5VEN0</accession>
<evidence type="ECO:0000313" key="2">
    <source>
        <dbReference type="Proteomes" id="UP000596092"/>
    </source>
</evidence>